<dbReference type="AlphaFoldDB" id="A0A098E8P5"/>
<protein>
    <submittedName>
        <fullName evidence="2">Uncharacterized protein</fullName>
    </submittedName>
</protein>
<feature type="transmembrane region" description="Helical" evidence="1">
    <location>
        <begin position="61"/>
        <end position="82"/>
    </location>
</feature>
<name>A0A098E8P5_9ZZZZ</name>
<gene>
    <name evidence="2" type="ORF">MSIBF_A1750014</name>
</gene>
<sequence length="95" mass="10831">MVKSYNQRIKEILIYSVLLAITTLIYLYFGKFWEFMSKISFLNANIVIPVTNFVTLNGKEIIITLLLSAGLIIAVILLYLIAHDILKIIGEKNKV</sequence>
<keyword evidence="1" id="KW-1133">Transmembrane helix</keyword>
<reference evidence="2" key="1">
    <citation type="submission" date="2014-09" db="EMBL/GenBank/DDBJ databases">
        <authorList>
            <person name="Probst J Alexander"/>
        </authorList>
    </citation>
    <scope>NUCLEOTIDE SEQUENCE</scope>
</reference>
<feature type="transmembrane region" description="Helical" evidence="1">
    <location>
        <begin position="12"/>
        <end position="29"/>
    </location>
</feature>
<keyword evidence="1" id="KW-0472">Membrane</keyword>
<evidence type="ECO:0000313" key="2">
    <source>
        <dbReference type="EMBL" id="CEG11871.1"/>
    </source>
</evidence>
<organism evidence="2">
    <name type="scientific">groundwater metagenome</name>
    <dbReference type="NCBI Taxonomy" id="717931"/>
    <lineage>
        <taxon>unclassified sequences</taxon>
        <taxon>metagenomes</taxon>
        <taxon>ecological metagenomes</taxon>
    </lineage>
</organism>
<accession>A0A098E8P5</accession>
<keyword evidence="1" id="KW-0812">Transmembrane</keyword>
<proteinExistence type="predicted"/>
<evidence type="ECO:0000256" key="1">
    <source>
        <dbReference type="SAM" id="Phobius"/>
    </source>
</evidence>
<dbReference type="EMBL" id="CCXY01000085">
    <property type="protein sequence ID" value="CEG11871.1"/>
    <property type="molecule type" value="Genomic_DNA"/>
</dbReference>